<dbReference type="EMBL" id="GGEC01062224">
    <property type="protein sequence ID" value="MBX42708.1"/>
    <property type="molecule type" value="Transcribed_RNA"/>
</dbReference>
<organism evidence="1">
    <name type="scientific">Rhizophora mucronata</name>
    <name type="common">Asiatic mangrove</name>
    <dbReference type="NCBI Taxonomy" id="61149"/>
    <lineage>
        <taxon>Eukaryota</taxon>
        <taxon>Viridiplantae</taxon>
        <taxon>Streptophyta</taxon>
        <taxon>Embryophyta</taxon>
        <taxon>Tracheophyta</taxon>
        <taxon>Spermatophyta</taxon>
        <taxon>Magnoliopsida</taxon>
        <taxon>eudicotyledons</taxon>
        <taxon>Gunneridae</taxon>
        <taxon>Pentapetalae</taxon>
        <taxon>rosids</taxon>
        <taxon>fabids</taxon>
        <taxon>Malpighiales</taxon>
        <taxon>Rhizophoraceae</taxon>
        <taxon>Rhizophora</taxon>
    </lineage>
</organism>
<accession>A0A2P2NJP0</accession>
<dbReference type="AlphaFoldDB" id="A0A2P2NJP0"/>
<protein>
    <submittedName>
        <fullName evidence="1">Uncharacterized protein</fullName>
    </submittedName>
</protein>
<proteinExistence type="predicted"/>
<name>A0A2P2NJP0_RHIMU</name>
<evidence type="ECO:0000313" key="1">
    <source>
        <dbReference type="EMBL" id="MBX42708.1"/>
    </source>
</evidence>
<sequence>MECNKPISHVEMKHMLFNPPGRLSHRTSQKQEWKNHTSDAFVEFLPKHKANFGPSSYCCRMLHQLLVKHCFLLKPSKHLLIGLGSNVFAQYL</sequence>
<reference evidence="1" key="1">
    <citation type="submission" date="2018-02" db="EMBL/GenBank/DDBJ databases">
        <title>Rhizophora mucronata_Transcriptome.</title>
        <authorList>
            <person name="Meera S.P."/>
            <person name="Sreeshan A."/>
            <person name="Augustine A."/>
        </authorList>
    </citation>
    <scope>NUCLEOTIDE SEQUENCE</scope>
    <source>
        <tissue evidence="1">Leaf</tissue>
    </source>
</reference>